<dbReference type="Gene3D" id="3.20.20.70">
    <property type="entry name" value="Aldolase class I"/>
    <property type="match status" value="1"/>
</dbReference>
<dbReference type="InterPro" id="IPR022998">
    <property type="entry name" value="ThiamineP_synth_TenI"/>
</dbReference>
<dbReference type="InterPro" id="IPR013785">
    <property type="entry name" value="Aldolase_TIM"/>
</dbReference>
<comment type="pathway">
    <text evidence="1">Cofactor biosynthesis; thiamine diphosphate biosynthesis.</text>
</comment>
<evidence type="ECO:0000259" key="3">
    <source>
        <dbReference type="Pfam" id="PF02581"/>
    </source>
</evidence>
<keyword evidence="2" id="KW-0784">Thiamine biosynthesis</keyword>
<gene>
    <name evidence="4" type="ORF">HHU12_03130</name>
</gene>
<evidence type="ECO:0000256" key="1">
    <source>
        <dbReference type="ARBA" id="ARBA00004948"/>
    </source>
</evidence>
<dbReference type="Pfam" id="PF02581">
    <property type="entry name" value="TMP-TENI"/>
    <property type="match status" value="1"/>
</dbReference>
<proteinExistence type="predicted"/>
<dbReference type="RefSeq" id="WP_169654916.1">
    <property type="nucleotide sequence ID" value="NZ_JABANE010000006.1"/>
</dbReference>
<dbReference type="GO" id="GO:0005737">
    <property type="term" value="C:cytoplasm"/>
    <property type="evidence" value="ECO:0007669"/>
    <property type="project" value="TreeGrafter"/>
</dbReference>
<dbReference type="SUPFAM" id="SSF51391">
    <property type="entry name" value="Thiamin phosphate synthase"/>
    <property type="match status" value="1"/>
</dbReference>
<dbReference type="CDD" id="cd00564">
    <property type="entry name" value="TMP_TenI"/>
    <property type="match status" value="1"/>
</dbReference>
<dbReference type="GO" id="GO:0004789">
    <property type="term" value="F:thiamine-phosphate diphosphorylase activity"/>
    <property type="evidence" value="ECO:0007669"/>
    <property type="project" value="TreeGrafter"/>
</dbReference>
<protein>
    <submittedName>
        <fullName evidence="4">Thiamine phosphate synthase</fullName>
    </submittedName>
</protein>
<name>A0A7X9P094_9BACT</name>
<evidence type="ECO:0000256" key="2">
    <source>
        <dbReference type="ARBA" id="ARBA00022977"/>
    </source>
</evidence>
<dbReference type="PANTHER" id="PTHR20857">
    <property type="entry name" value="THIAMINE-PHOSPHATE PYROPHOSPHORYLASE"/>
    <property type="match status" value="1"/>
</dbReference>
<evidence type="ECO:0000313" key="4">
    <source>
        <dbReference type="EMBL" id="NME66950.1"/>
    </source>
</evidence>
<dbReference type="Proteomes" id="UP000576082">
    <property type="component" value="Unassembled WGS sequence"/>
</dbReference>
<evidence type="ECO:0000313" key="5">
    <source>
        <dbReference type="Proteomes" id="UP000576082"/>
    </source>
</evidence>
<organism evidence="4 5">
    <name type="scientific">Flammeovirga aprica JL-4</name>
    <dbReference type="NCBI Taxonomy" id="694437"/>
    <lineage>
        <taxon>Bacteria</taxon>
        <taxon>Pseudomonadati</taxon>
        <taxon>Bacteroidota</taxon>
        <taxon>Cytophagia</taxon>
        <taxon>Cytophagales</taxon>
        <taxon>Flammeovirgaceae</taxon>
        <taxon>Flammeovirga</taxon>
    </lineage>
</organism>
<dbReference type="InterPro" id="IPR036206">
    <property type="entry name" value="ThiamineP_synth_sf"/>
</dbReference>
<dbReference type="AlphaFoldDB" id="A0A7X9P094"/>
<comment type="caution">
    <text evidence="4">The sequence shown here is derived from an EMBL/GenBank/DDBJ whole genome shotgun (WGS) entry which is preliminary data.</text>
</comment>
<dbReference type="GO" id="GO:0009228">
    <property type="term" value="P:thiamine biosynthetic process"/>
    <property type="evidence" value="ECO:0007669"/>
    <property type="project" value="UniProtKB-KW"/>
</dbReference>
<accession>A0A7X9P094</accession>
<reference evidence="4 5" key="1">
    <citation type="submission" date="2020-04" db="EMBL/GenBank/DDBJ databases">
        <title>Flammeovirga sp. SR4, a novel species isolated from seawater.</title>
        <authorList>
            <person name="Wang X."/>
        </authorList>
    </citation>
    <scope>NUCLEOTIDE SEQUENCE [LARGE SCALE GENOMIC DNA]</scope>
    <source>
        <strain evidence="4 5">ATCC 23126</strain>
    </source>
</reference>
<dbReference type="EMBL" id="JABANE010000006">
    <property type="protein sequence ID" value="NME66950.1"/>
    <property type="molecule type" value="Genomic_DNA"/>
</dbReference>
<sequence>MEEGRKIIKKEELREAEVRENDSYLIPHTSYLLPPTIGLTKESFYDSEVDQIVCWLNNGIDIIHLRKPNATEEEIKNLLEVIPSHFHSRITLHQHYTLSEKYNVGGIHFKEFQRKELNTATLKVWKKKGLRLSSSVHHMDEIPEIPTLFNYLFLSPVFDSTSKIGYNSNKEILKRMKKERFPHHQIIALGGITPKTLSELDGSSFTGVAILGYLWNASSEEIKNKAFELQSSWKTLDLMP</sequence>
<dbReference type="PANTHER" id="PTHR20857:SF15">
    <property type="entry name" value="THIAMINE-PHOSPHATE SYNTHASE"/>
    <property type="match status" value="1"/>
</dbReference>
<feature type="domain" description="Thiamine phosphate synthase/TenI" evidence="3">
    <location>
        <begin position="46"/>
        <end position="211"/>
    </location>
</feature>
<keyword evidence="5" id="KW-1185">Reference proteome</keyword>